<sequence length="1055" mass="118771">METALEELVRKQFVAEEAVRIVHRFNDKKSKKPRNERLVDLCTDIARILDVNKKLETTIKSQEAELNTLRSSGEINHTQDSALDPSAQTPESPPPQGLVRSPSSGRGTAYTLRETGTDPVFDWTERPETLSRATSPIQLNSTSRATSPWKQYTSSRATSPLQSKDNFEGLSTDMSELHETRDMDTEPDETDKADEYQDDFQSDIDTANSNAENEEPTDEIVTKKESGFEDTVDEHEDIEEAGTPNKDRQKENKQEKHTSKEKPSNRAGTKESGSLREKDRSKRTSRASDTKGTKRDVKEKPNRNTRTQEIKIKNTERNKSVSSATSSTRRKLAEERDNKEASKRRSAHASGRPEKRSTQSSDKKTNRHVYNKEEEKEDRKTTERKDAKDVDKQTRPKSRPKKFKSPNNSARKRLSKTTTHREGSGKSVHWYSSDESSSSSSSESEVDEEHTRKLRPELSAEYWDIHKLVKFLRVGNPTVTVIALCTLQEFNLEQEMTQVSIIDLDGISILLNLLKTDHRPCMIGSLKILRRLSISRRVNNEIYRLGGIQQLIKCLNNKSIEIQSLAAGTISNFVSFRKAYNAIKKYNGIPRLVKLLQPNKNPKPLRYRAYTNTENASTLLHNACNALWSCSKSEKNIEAIRNAGVVPILASLLRKGPSDVILSTVGIIQECSSDASFREEIRKEGIIEDVVGFLREGENELRTLCANAIFKCGDDEETQKLVQKHRGLDPLIQVVASTDNNQDKKLLGAVVGAIWKCASNKENLTRLEKFDTLYHLIRHLKMKQPHEVEANIIGALGEFAYNRRNVLTLYEEGVLNIIINRLNLTMPNILINSSKLLALCAKENAPRQAILTSDGVRLLWSLLKSSNHKVVASACYGIAMCVSDAKESAEIVRSFVGGLELVTNLLRSNKREVLINTCRLVINIGQDRENMSIMTDYDAVPLLISLVYADDEEMRQYVAEAIATCCNLDKNITALSSTVVPLSEGFALYKGVEVHRTTALALEKLSQDPHNCYLIHRHGALKHLMKMIGSEDDDVQEAAARCIKNVRMNAIDQNS</sequence>
<feature type="compositionally biased region" description="Acidic residues" evidence="2">
    <location>
        <begin position="228"/>
        <end position="240"/>
    </location>
</feature>
<feature type="compositionally biased region" description="Basic and acidic residues" evidence="2">
    <location>
        <begin position="175"/>
        <end position="184"/>
    </location>
</feature>
<evidence type="ECO:0000313" key="3">
    <source>
        <dbReference type="Proteomes" id="UP000515163"/>
    </source>
</evidence>
<proteinExistence type="predicted"/>
<feature type="compositionally biased region" description="Basic and acidic residues" evidence="2">
    <location>
        <begin position="331"/>
        <end position="343"/>
    </location>
</feature>
<dbReference type="KEGG" id="aten:116306767"/>
<feature type="compositionally biased region" description="Basic residues" evidence="2">
    <location>
        <begin position="395"/>
        <end position="415"/>
    </location>
</feature>
<feature type="compositionally biased region" description="Basic and acidic residues" evidence="2">
    <location>
        <begin position="273"/>
        <end position="319"/>
    </location>
</feature>
<feature type="compositionally biased region" description="Polar residues" evidence="2">
    <location>
        <begin position="69"/>
        <end position="90"/>
    </location>
</feature>
<dbReference type="Proteomes" id="UP000515163">
    <property type="component" value="Unplaced"/>
</dbReference>
<feature type="compositionally biased region" description="Acidic residues" evidence="2">
    <location>
        <begin position="185"/>
        <end position="202"/>
    </location>
</feature>
<dbReference type="GeneID" id="116306767"/>
<dbReference type="PANTHER" id="PTHR46241:SF1">
    <property type="entry name" value="OUTER DYNEIN ARM-DOCKING COMPLEX SUBUNIT 2"/>
    <property type="match status" value="1"/>
</dbReference>
<dbReference type="SUPFAM" id="SSF48371">
    <property type="entry name" value="ARM repeat"/>
    <property type="match status" value="2"/>
</dbReference>
<reference evidence="4" key="1">
    <citation type="submission" date="2025-08" db="UniProtKB">
        <authorList>
            <consortium name="RefSeq"/>
        </authorList>
    </citation>
    <scope>IDENTIFICATION</scope>
</reference>
<accession>A0A6P8IZW3</accession>
<name>A0A6P8IZW3_ACTTE</name>
<dbReference type="Gene3D" id="1.25.10.10">
    <property type="entry name" value="Leucine-rich Repeat Variant"/>
    <property type="match status" value="4"/>
</dbReference>
<feature type="repeat" description="ARM" evidence="1">
    <location>
        <begin position="546"/>
        <end position="588"/>
    </location>
</feature>
<organism evidence="3 4">
    <name type="scientific">Actinia tenebrosa</name>
    <name type="common">Australian red waratah sea anemone</name>
    <dbReference type="NCBI Taxonomy" id="6105"/>
    <lineage>
        <taxon>Eukaryota</taxon>
        <taxon>Metazoa</taxon>
        <taxon>Cnidaria</taxon>
        <taxon>Anthozoa</taxon>
        <taxon>Hexacorallia</taxon>
        <taxon>Actiniaria</taxon>
        <taxon>Actiniidae</taxon>
        <taxon>Actinia</taxon>
    </lineage>
</organism>
<dbReference type="OrthoDB" id="1683831at2759"/>
<dbReference type="InterPro" id="IPR016024">
    <property type="entry name" value="ARM-type_fold"/>
</dbReference>
<feature type="compositionally biased region" description="Low complexity" evidence="2">
    <location>
        <begin position="433"/>
        <end position="443"/>
    </location>
</feature>
<dbReference type="SMART" id="SM00185">
    <property type="entry name" value="ARM"/>
    <property type="match status" value="7"/>
</dbReference>
<keyword evidence="3" id="KW-1185">Reference proteome</keyword>
<protein>
    <submittedName>
        <fullName evidence="4">Armadillo repeat-containing protein 4-like</fullName>
    </submittedName>
</protein>
<evidence type="ECO:0000313" key="4">
    <source>
        <dbReference type="RefSeq" id="XP_031572722.1"/>
    </source>
</evidence>
<gene>
    <name evidence="4" type="primary">LOC116306767</name>
</gene>
<dbReference type="PROSITE" id="PS50176">
    <property type="entry name" value="ARM_REPEAT"/>
    <property type="match status" value="1"/>
</dbReference>
<dbReference type="PANTHER" id="PTHR46241">
    <property type="entry name" value="ARMADILLO REPEAT-CONTAINING PROTEIN 4 ARMC4"/>
    <property type="match status" value="1"/>
</dbReference>
<dbReference type="InterPro" id="IPR000225">
    <property type="entry name" value="Armadillo"/>
</dbReference>
<dbReference type="RefSeq" id="XP_031572722.1">
    <property type="nucleotide sequence ID" value="XM_031716862.1"/>
</dbReference>
<dbReference type="AlphaFoldDB" id="A0A6P8IZW3"/>
<dbReference type="InterPro" id="IPR011989">
    <property type="entry name" value="ARM-like"/>
</dbReference>
<feature type="compositionally biased region" description="Basic and acidic residues" evidence="2">
    <location>
        <begin position="245"/>
        <end position="264"/>
    </location>
</feature>
<dbReference type="Pfam" id="PF00514">
    <property type="entry name" value="Arm"/>
    <property type="match status" value="2"/>
</dbReference>
<evidence type="ECO:0000256" key="1">
    <source>
        <dbReference type="PROSITE-ProRule" id="PRU00259"/>
    </source>
</evidence>
<evidence type="ECO:0000256" key="2">
    <source>
        <dbReference type="SAM" id="MobiDB-lite"/>
    </source>
</evidence>
<dbReference type="InParanoid" id="A0A6P8IZW3"/>
<feature type="region of interest" description="Disordered" evidence="2">
    <location>
        <begin position="69"/>
        <end position="452"/>
    </location>
</feature>
<feature type="compositionally biased region" description="Polar residues" evidence="2">
    <location>
        <begin position="131"/>
        <end position="164"/>
    </location>
</feature>
<feature type="compositionally biased region" description="Basic and acidic residues" evidence="2">
    <location>
        <begin position="351"/>
        <end position="394"/>
    </location>
</feature>